<name>S7VWA8_9FLAO</name>
<evidence type="ECO:0000313" key="1">
    <source>
        <dbReference type="EMBL" id="EPR74401.1"/>
    </source>
</evidence>
<sequence>MIYEPCDGNTTAFEINESSVLFFYQLEPDADLISELKKITENEIELELRTVPQKRKLKKLN</sequence>
<gene>
    <name evidence="1" type="ORF">ADIWIN_0502</name>
</gene>
<dbReference type="AlphaFoldDB" id="S7VWA8"/>
<evidence type="ECO:0000313" key="2">
    <source>
        <dbReference type="Proteomes" id="UP000014962"/>
    </source>
</evidence>
<organism evidence="1 2">
    <name type="scientific">Winogradskyella psychrotolerans RS-3</name>
    <dbReference type="NCBI Taxonomy" id="641526"/>
    <lineage>
        <taxon>Bacteria</taxon>
        <taxon>Pseudomonadati</taxon>
        <taxon>Bacteroidota</taxon>
        <taxon>Flavobacteriia</taxon>
        <taxon>Flavobacteriales</taxon>
        <taxon>Flavobacteriaceae</taxon>
        <taxon>Winogradskyella</taxon>
    </lineage>
</organism>
<dbReference type="EMBL" id="ATMR01000034">
    <property type="protein sequence ID" value="EPR74401.1"/>
    <property type="molecule type" value="Genomic_DNA"/>
</dbReference>
<keyword evidence="2" id="KW-1185">Reference proteome</keyword>
<dbReference type="STRING" id="641526.ADIWIN_0502"/>
<dbReference type="Proteomes" id="UP000014962">
    <property type="component" value="Unassembled WGS sequence"/>
</dbReference>
<proteinExistence type="predicted"/>
<accession>S7VWA8</accession>
<comment type="caution">
    <text evidence="1">The sequence shown here is derived from an EMBL/GenBank/DDBJ whole genome shotgun (WGS) entry which is preliminary data.</text>
</comment>
<reference evidence="1 2" key="1">
    <citation type="journal article" date="2013" name="Genome Announc.">
        <title>Draft Genome Sequence of Winogradskyella psychrotolerans RS-3T, Isolated from the Marine Transect of Kongsfjorden, Ny-Alesund, Svalbard, Arctic Ocean.</title>
        <authorList>
            <person name="Kumar Pinnaka A."/>
            <person name="Ara S."/>
            <person name="Singh A."/>
            <person name="Shivaji S."/>
        </authorList>
    </citation>
    <scope>NUCLEOTIDE SEQUENCE [LARGE SCALE GENOMIC DNA]</scope>
    <source>
        <strain evidence="1 2">RS-3</strain>
    </source>
</reference>
<protein>
    <submittedName>
        <fullName evidence="1">Uncharacterized protein</fullName>
    </submittedName>
</protein>